<organism evidence="1 2">
    <name type="scientific">Primorskyibacter flagellatus</name>
    <dbReference type="NCBI Taxonomy" id="1387277"/>
    <lineage>
        <taxon>Bacteria</taxon>
        <taxon>Pseudomonadati</taxon>
        <taxon>Pseudomonadota</taxon>
        <taxon>Alphaproteobacteria</taxon>
        <taxon>Rhodobacterales</taxon>
        <taxon>Roseobacteraceae</taxon>
        <taxon>Primorskyibacter</taxon>
    </lineage>
</organism>
<dbReference type="AlphaFoldDB" id="A0A917EJE2"/>
<dbReference type="RefSeq" id="WP_188479570.1">
    <property type="nucleotide sequence ID" value="NZ_BMFJ01000003.1"/>
</dbReference>
<evidence type="ECO:0000313" key="2">
    <source>
        <dbReference type="Proteomes" id="UP000612855"/>
    </source>
</evidence>
<evidence type="ECO:0000313" key="1">
    <source>
        <dbReference type="EMBL" id="GGE48672.1"/>
    </source>
</evidence>
<dbReference type="Proteomes" id="UP000612855">
    <property type="component" value="Unassembled WGS sequence"/>
</dbReference>
<gene>
    <name evidence="1" type="ORF">GCM10011360_39700</name>
</gene>
<keyword evidence="2" id="KW-1185">Reference proteome</keyword>
<accession>A0A917EJE2</accession>
<proteinExistence type="predicted"/>
<protein>
    <submittedName>
        <fullName evidence="1">Uncharacterized protein</fullName>
    </submittedName>
</protein>
<reference evidence="2" key="1">
    <citation type="journal article" date="2019" name="Int. J. Syst. Evol. Microbiol.">
        <title>The Global Catalogue of Microorganisms (GCM) 10K type strain sequencing project: providing services to taxonomists for standard genome sequencing and annotation.</title>
        <authorList>
            <consortium name="The Broad Institute Genomics Platform"/>
            <consortium name="The Broad Institute Genome Sequencing Center for Infectious Disease"/>
            <person name="Wu L."/>
            <person name="Ma J."/>
        </authorList>
    </citation>
    <scope>NUCLEOTIDE SEQUENCE [LARGE SCALE GENOMIC DNA]</scope>
    <source>
        <strain evidence="2">CGMCC 1.12664</strain>
    </source>
</reference>
<name>A0A917EJE2_9RHOB</name>
<sequence length="82" mass="8986">MKAVKAEAAPIARLIGADPDRTLAWVYVWNTSELSILWLDRRVPPKFIDPPLPKGVLDQAITVTSDDVTDLLTALSERASDA</sequence>
<dbReference type="EMBL" id="BMFJ01000003">
    <property type="protein sequence ID" value="GGE48672.1"/>
    <property type="molecule type" value="Genomic_DNA"/>
</dbReference>
<comment type="caution">
    <text evidence="1">The sequence shown here is derived from an EMBL/GenBank/DDBJ whole genome shotgun (WGS) entry which is preliminary data.</text>
</comment>